<feature type="domain" description="Amine oxidase" evidence="7">
    <location>
        <begin position="214"/>
        <end position="515"/>
    </location>
</feature>
<keyword evidence="9" id="KW-1185">Reference proteome</keyword>
<keyword evidence="5" id="KW-0520">NAD</keyword>
<proteinExistence type="predicted"/>
<dbReference type="SUPFAM" id="SSF51905">
    <property type="entry name" value="FAD/NAD(P)-binding domain"/>
    <property type="match status" value="1"/>
</dbReference>
<keyword evidence="3" id="KW-0274">FAD</keyword>
<feature type="transmembrane region" description="Helical" evidence="6">
    <location>
        <begin position="20"/>
        <end position="46"/>
    </location>
</feature>
<keyword evidence="2" id="KW-0732">Signal</keyword>
<dbReference type="InterPro" id="IPR002937">
    <property type="entry name" value="Amino_oxidase"/>
</dbReference>
<feature type="transmembrane region" description="Helical" evidence="6">
    <location>
        <begin position="84"/>
        <end position="104"/>
    </location>
</feature>
<dbReference type="eggNOG" id="COG1233">
    <property type="taxonomic scope" value="Bacteria"/>
</dbReference>
<evidence type="ECO:0000259" key="7">
    <source>
        <dbReference type="Pfam" id="PF01593"/>
    </source>
</evidence>
<dbReference type="Gene3D" id="3.50.50.60">
    <property type="entry name" value="FAD/NAD(P)-binding domain"/>
    <property type="match status" value="2"/>
</dbReference>
<dbReference type="InterPro" id="IPR036188">
    <property type="entry name" value="FAD/NAD-bd_sf"/>
</dbReference>
<evidence type="ECO:0000256" key="4">
    <source>
        <dbReference type="ARBA" id="ARBA00022857"/>
    </source>
</evidence>
<dbReference type="Pfam" id="PF01593">
    <property type="entry name" value="Amino_oxidase"/>
    <property type="match status" value="2"/>
</dbReference>
<feature type="transmembrane region" description="Helical" evidence="6">
    <location>
        <begin position="125"/>
        <end position="146"/>
    </location>
</feature>
<evidence type="ECO:0000256" key="6">
    <source>
        <dbReference type="SAM" id="Phobius"/>
    </source>
</evidence>
<protein>
    <recommendedName>
        <fullName evidence="7">Amine oxidase domain-containing protein</fullName>
    </recommendedName>
</protein>
<dbReference type="InterPro" id="IPR052206">
    <property type="entry name" value="Retinol_saturase"/>
</dbReference>
<keyword evidence="4" id="KW-0521">NADP</keyword>
<evidence type="ECO:0000256" key="5">
    <source>
        <dbReference type="ARBA" id="ARBA00023027"/>
    </source>
</evidence>
<keyword evidence="1" id="KW-0285">Flavoprotein</keyword>
<dbReference type="AlphaFoldDB" id="K9HWH1"/>
<organism evidence="8 9">
    <name type="scientific">Caenispirillum salinarum AK4</name>
    <dbReference type="NCBI Taxonomy" id="1238182"/>
    <lineage>
        <taxon>Bacteria</taxon>
        <taxon>Pseudomonadati</taxon>
        <taxon>Pseudomonadota</taxon>
        <taxon>Alphaproteobacteria</taxon>
        <taxon>Rhodospirillales</taxon>
        <taxon>Novispirillaceae</taxon>
        <taxon>Caenispirillum</taxon>
    </lineage>
</organism>
<evidence type="ECO:0000256" key="3">
    <source>
        <dbReference type="ARBA" id="ARBA00022827"/>
    </source>
</evidence>
<evidence type="ECO:0000313" key="9">
    <source>
        <dbReference type="Proteomes" id="UP000009881"/>
    </source>
</evidence>
<feature type="transmembrane region" description="Helical" evidence="6">
    <location>
        <begin position="58"/>
        <end position="78"/>
    </location>
</feature>
<feature type="domain" description="Amine oxidase" evidence="7">
    <location>
        <begin position="636"/>
        <end position="682"/>
    </location>
</feature>
<name>K9HWH1_9PROT</name>
<reference evidence="8 9" key="1">
    <citation type="journal article" date="2013" name="Genome Announc.">
        <title>Draft Genome Sequence of an Alphaproteobacterium, Caenispirillum salinarum AK4(T), Isolated from a Solar Saltern.</title>
        <authorList>
            <person name="Khatri I."/>
            <person name="Singh A."/>
            <person name="Korpole S."/>
            <person name="Pinnaka A.K."/>
            <person name="Subramanian S."/>
        </authorList>
    </citation>
    <scope>NUCLEOTIDE SEQUENCE [LARGE SCALE GENOMIC DNA]</scope>
    <source>
        <strain evidence="8 9">AK4</strain>
    </source>
</reference>
<dbReference type="PRINTS" id="PR00419">
    <property type="entry name" value="ADXRDTASE"/>
</dbReference>
<dbReference type="STRING" id="1238182.C882_2635"/>
<dbReference type="PATRIC" id="fig|1238182.3.peg.595"/>
<keyword evidence="6" id="KW-0472">Membrane</keyword>
<dbReference type="PANTHER" id="PTHR46091:SF3">
    <property type="entry name" value="AMINE OXIDASE DOMAIN-CONTAINING PROTEIN"/>
    <property type="match status" value="1"/>
</dbReference>
<accession>K9HWH1</accession>
<evidence type="ECO:0000256" key="2">
    <source>
        <dbReference type="ARBA" id="ARBA00022729"/>
    </source>
</evidence>
<dbReference type="PROSITE" id="PS00982">
    <property type="entry name" value="PHYTOENE_DH"/>
    <property type="match status" value="1"/>
</dbReference>
<evidence type="ECO:0000313" key="8">
    <source>
        <dbReference type="EMBL" id="EKV32556.1"/>
    </source>
</evidence>
<dbReference type="EMBL" id="ANHY01000003">
    <property type="protein sequence ID" value="EKV32556.1"/>
    <property type="molecule type" value="Genomic_DNA"/>
</dbReference>
<dbReference type="Proteomes" id="UP000009881">
    <property type="component" value="Unassembled WGS sequence"/>
</dbReference>
<keyword evidence="6" id="KW-0812">Transmembrane</keyword>
<gene>
    <name evidence="8" type="ORF">C882_2635</name>
</gene>
<sequence length="712" mass="73876">MHHLPTPLRIAIGFAPWMVYGAGLAASAPMAAAALGLGAAILLAIPDMRRRRVKAPDLVAAVYFAAHLGASAAGWPVFEENGAALVLAVLAVMAWGSLAAGTPFTLQYARERWPRVLWDAPEFKAVNAAVTSVWGLCFTAAAGLAWLGTAVLLWAGPVLLLVGIVASVVLPEMLPRLSIRQSLRRKDPWPWAPPLVHQRDGAEGYDVAVVGAGIGGLAAAAALTARGARVAVFESHDRPGGCCSSWVRKVRMPEGSRADVIFDAGVHDVSGVHSGGTLDRFLARVGAAERLTWVPMHQSVTFPFGTLTIGQGAEALAESLAALVPADAAGLRALVGDLACMDAEMARSRSDWGAPHVPATVDEALAYPMAHPHLFRWMERPWPEFVAAFVSTPEGRAAADALAGYLTDQPDRLTVLQMLPLFAYAFHGGAYPVGGSQALADALAAVVEAGGGMVRTRTPVARILMRRGAAAGVETASGEMVSAAAVVMNTEARRLPDLLPDDALPPAYARALAAAEPGPSAFMSLLLIDHVPDGPTLRTLRESGEGGLFLTISPPEAQVAPPGCAAVSVIRLLPRIDAVGWHRGDAAYADAKRAMGDHTLALAEALIPGLRRHIVYRQDATPATFGRYLSTHAGAIYGPAVDAYRPAVRTPVPGLVLAGASAQPGSGVEAVVISGLAAAEALMPAADARASMSTDAARWSASASSAASTPAA</sequence>
<evidence type="ECO:0000256" key="1">
    <source>
        <dbReference type="ARBA" id="ARBA00022630"/>
    </source>
</evidence>
<dbReference type="InterPro" id="IPR008150">
    <property type="entry name" value="Phytoene_DH_bac_CS"/>
</dbReference>
<keyword evidence="6" id="KW-1133">Transmembrane helix</keyword>
<dbReference type="PANTHER" id="PTHR46091">
    <property type="entry name" value="BLR7054 PROTEIN"/>
    <property type="match status" value="1"/>
</dbReference>
<dbReference type="OrthoDB" id="9774675at2"/>
<comment type="caution">
    <text evidence="8">The sequence shown here is derived from an EMBL/GenBank/DDBJ whole genome shotgun (WGS) entry which is preliminary data.</text>
</comment>
<feature type="transmembrane region" description="Helical" evidence="6">
    <location>
        <begin position="152"/>
        <end position="174"/>
    </location>
</feature>
<dbReference type="GO" id="GO:0016491">
    <property type="term" value="F:oxidoreductase activity"/>
    <property type="evidence" value="ECO:0007669"/>
    <property type="project" value="InterPro"/>
</dbReference>